<feature type="domain" description="Nucleotide-diphospho-sugar transferase" evidence="4">
    <location>
        <begin position="495"/>
        <end position="565"/>
    </location>
</feature>
<keyword evidence="3" id="KW-0472">Membrane</keyword>
<accession>A0A0E0N6W5</accession>
<keyword evidence="3" id="KW-0812">Transmembrane</keyword>
<evidence type="ECO:0000256" key="3">
    <source>
        <dbReference type="SAM" id="Phobius"/>
    </source>
</evidence>
<dbReference type="eggNOG" id="ENOG502R34H">
    <property type="taxonomic scope" value="Eukaryota"/>
</dbReference>
<dbReference type="InterPro" id="IPR005069">
    <property type="entry name" value="Nucl-diP-sugar_transferase"/>
</dbReference>
<proteinExistence type="predicted"/>
<dbReference type="Proteomes" id="UP000008022">
    <property type="component" value="Unassembled WGS sequence"/>
</dbReference>
<feature type="domain" description="Nucleotide-diphospho-sugar transferase" evidence="4">
    <location>
        <begin position="709"/>
        <end position="896"/>
    </location>
</feature>
<sequence>MPRGRGETAVISCTNALATGQPMMMGGQQSALNQLVSFLLGVSAAAVLIFFFSSAGGGWSTTTDLSSWANGTVAATAKETNLTSTAAHVEEKANLTNSQAAAAEAAKEEEEKELEKLLAAVADEHKNIIMTSVNEAWAAPGSLLDLFLEGFRAGEGIARFVDHLLIVALDDGAFRRCRDVHPHCYRLAVAGRNFTDEKVFMSEDYLDLVWSKVKLQQRILELGYNFLFTDVDILWFRDPFEQMSMAAHMVTSSDFFIGGAYNPANFPNTGFLYVRSSRRAVGVMEAWRAARASYPGRHEQQVLNEIKRELVERRGVRIQFLDTAHVAGFCSNTRDFATLYTMHANCCVGLGAKLHDLRNLLEEWRAYRRMPDEQRRQGPVRWKIKGNLRRFFVFLFELWLAATLVLVLLCVLANTGGSPEMPAAAEVCNCSQIGIASSRISEEVTGTSDLAELLPKVATDDRTVIITSVNEAFARPNSLLVLFRESFAAGEKIAHLLDHVLVVAVDPAAFHHCRAVHPHCYHLKVDTMNLSSANNFMSEAYVELVWTKLSLQQRVLELGYNFLFTPFTSTLESSRESEMGLGLGGGGGMAMINRNHVVSFLAGAALPTLLLFFLASDRVSEQLAIVSSWGSGGSSSAAAADHDLRGAGGDAAPPPAQQEKFPGLPELLPKVAMEDRTVIITSVNEAWAAPGSLLDLYRDSFKNGEGIAHLLDHVLVVAVDPAGFRRCKAVHPHCYLLHVKSINLTSATRFMSREYLELVWTKLSLQQRDCDMVLFRDPFRHIAVYADMSTSSDDYSAARAPLDNPLNTGLYYVKATSQSVEMLRYWQAARPRFPGAHDQAVFGHIKHELVAKLRARIEPLDTLYFGGFCEYHDDLARAVTMHADCCVGLDTKVHDLTDIAADWKNYTGMSPEERKKGGFKWTYPTRCRNSIGWRMASSKNGLSPVVVFLLGAASATALIVFVFTSTASPAWPTPEATPATRQEKKAAAVACAPRAKRIDSETRRAARTNQTGGGDDDDEFARMVRRAAMEDRTVIMTSVNEAWAAPGSLMDSFLESFRVGENISHFVEHIVVVAMDEGALRRCRAIHPHCYLLLPEVAGLDLSGAKIYMTKDYLDLVWSKLKLQQRASMIVGETRGVDDEEHDARWHWQDVDLAWFRNPMVHITAAADITTSSDFYFGDPDDLGNYPNTGFIYFKATPRNARAMAYWHAARRRFPGEHDQFVFNEIKRELAAGAGEGGGVGVRIRFIDTAAVSGFCQLGRDLNRIATVHMTCCIGLENKLHDLRNVIRDWRRYVARPRWERQMGKIGWTFEGGNEGLA</sequence>
<feature type="domain" description="Nucleotide-diphospho-sugar transferase" evidence="4">
    <location>
        <begin position="160"/>
        <end position="357"/>
    </location>
</feature>
<feature type="domain" description="Nucleotide-diphospho-sugar transferase" evidence="4">
    <location>
        <begin position="1066"/>
        <end position="1125"/>
    </location>
</feature>
<feature type="region of interest" description="Disordered" evidence="2">
    <location>
        <begin position="629"/>
        <end position="663"/>
    </location>
</feature>
<dbReference type="EnsemblPlants" id="ORUFI01G45420.1">
    <property type="protein sequence ID" value="ORUFI01G45420.1"/>
    <property type="gene ID" value="ORUFI01G45420"/>
</dbReference>
<feature type="coiled-coil region" evidence="1">
    <location>
        <begin position="92"/>
        <end position="127"/>
    </location>
</feature>
<reference evidence="6" key="1">
    <citation type="submission" date="2013-06" db="EMBL/GenBank/DDBJ databases">
        <authorList>
            <person name="Zhao Q."/>
        </authorList>
    </citation>
    <scope>NUCLEOTIDE SEQUENCE</scope>
    <source>
        <strain evidence="6">cv. W1943</strain>
    </source>
</reference>
<dbReference type="InterPro" id="IPR044821">
    <property type="entry name" value="At1g28695/At4g15970-like"/>
</dbReference>
<name>A0A0E0N6W5_ORYRU</name>
<dbReference type="Gramene" id="ORUFI01G45420.1">
    <property type="protein sequence ID" value="ORUFI01G45420.1"/>
    <property type="gene ID" value="ORUFI01G45420"/>
</dbReference>
<keyword evidence="6" id="KW-1185">Reference proteome</keyword>
<evidence type="ECO:0000313" key="6">
    <source>
        <dbReference type="Proteomes" id="UP000008022"/>
    </source>
</evidence>
<evidence type="ECO:0000256" key="1">
    <source>
        <dbReference type="SAM" id="Coils"/>
    </source>
</evidence>
<evidence type="ECO:0000259" key="4">
    <source>
        <dbReference type="Pfam" id="PF03407"/>
    </source>
</evidence>
<feature type="transmembrane region" description="Helical" evidence="3">
    <location>
        <begin position="391"/>
        <end position="414"/>
    </location>
</feature>
<keyword evidence="1" id="KW-0175">Coiled coil</keyword>
<feature type="domain" description="Nucleotide-diphospho-sugar transferase" evidence="4">
    <location>
        <begin position="1150"/>
        <end position="1283"/>
    </location>
</feature>
<dbReference type="Pfam" id="PF03407">
    <property type="entry name" value="Nucleotid_trans"/>
    <property type="match status" value="5"/>
</dbReference>
<dbReference type="PANTHER" id="PTHR46038:SF7">
    <property type="entry name" value="NUCLEOTIDE-DIPHOSPHO-SUGAR TRANSFERASE FAMILY PROTEIN"/>
    <property type="match status" value="1"/>
</dbReference>
<evidence type="ECO:0000313" key="5">
    <source>
        <dbReference type="EnsemblPlants" id="ORUFI01G45420.1"/>
    </source>
</evidence>
<evidence type="ECO:0000256" key="2">
    <source>
        <dbReference type="SAM" id="MobiDB-lite"/>
    </source>
</evidence>
<protein>
    <recommendedName>
        <fullName evidence="4">Nucleotide-diphospho-sugar transferase domain-containing protein</fullName>
    </recommendedName>
</protein>
<dbReference type="HOGENOM" id="CLU_282607_0_0_1"/>
<reference evidence="5" key="2">
    <citation type="submission" date="2015-06" db="UniProtKB">
        <authorList>
            <consortium name="EnsemblPlants"/>
        </authorList>
    </citation>
    <scope>IDENTIFICATION</scope>
</reference>
<keyword evidence="3" id="KW-1133">Transmembrane helix</keyword>
<organism evidence="5 6">
    <name type="scientific">Oryza rufipogon</name>
    <name type="common">Brownbeard rice</name>
    <name type="synonym">Asian wild rice</name>
    <dbReference type="NCBI Taxonomy" id="4529"/>
    <lineage>
        <taxon>Eukaryota</taxon>
        <taxon>Viridiplantae</taxon>
        <taxon>Streptophyta</taxon>
        <taxon>Embryophyta</taxon>
        <taxon>Tracheophyta</taxon>
        <taxon>Spermatophyta</taxon>
        <taxon>Magnoliopsida</taxon>
        <taxon>Liliopsida</taxon>
        <taxon>Poales</taxon>
        <taxon>Poaceae</taxon>
        <taxon>BOP clade</taxon>
        <taxon>Oryzoideae</taxon>
        <taxon>Oryzeae</taxon>
        <taxon>Oryzinae</taxon>
        <taxon>Oryza</taxon>
    </lineage>
</organism>
<feature type="region of interest" description="Disordered" evidence="2">
    <location>
        <begin position="998"/>
        <end position="1018"/>
    </location>
</feature>
<dbReference type="PANTHER" id="PTHR46038">
    <property type="entry name" value="EXPRESSED PROTEIN-RELATED"/>
    <property type="match status" value="1"/>
</dbReference>
<feature type="transmembrane region" description="Helical" evidence="3">
    <location>
        <begin position="31"/>
        <end position="52"/>
    </location>
</feature>